<protein>
    <submittedName>
        <fullName evidence="1">Subtilisin-like protein</fullName>
    </submittedName>
</protein>
<name>A0ACB8SR20_9AGAM</name>
<reference evidence="1" key="2">
    <citation type="journal article" date="2022" name="New Phytol.">
        <title>Evolutionary transition to the ectomycorrhizal habit in the genomes of a hyperdiverse lineage of mushroom-forming fungi.</title>
        <authorList>
            <person name="Looney B."/>
            <person name="Miyauchi S."/>
            <person name="Morin E."/>
            <person name="Drula E."/>
            <person name="Courty P.E."/>
            <person name="Kohler A."/>
            <person name="Kuo A."/>
            <person name="LaButti K."/>
            <person name="Pangilinan J."/>
            <person name="Lipzen A."/>
            <person name="Riley R."/>
            <person name="Andreopoulos W."/>
            <person name="He G."/>
            <person name="Johnson J."/>
            <person name="Nolan M."/>
            <person name="Tritt A."/>
            <person name="Barry K.W."/>
            <person name="Grigoriev I.V."/>
            <person name="Nagy L.G."/>
            <person name="Hibbett D."/>
            <person name="Henrissat B."/>
            <person name="Matheny P.B."/>
            <person name="Labbe J."/>
            <person name="Martin F.M."/>
        </authorList>
    </citation>
    <scope>NUCLEOTIDE SEQUENCE</scope>
    <source>
        <strain evidence="1">HHB10654</strain>
    </source>
</reference>
<organism evidence="1 2">
    <name type="scientific">Artomyces pyxidatus</name>
    <dbReference type="NCBI Taxonomy" id="48021"/>
    <lineage>
        <taxon>Eukaryota</taxon>
        <taxon>Fungi</taxon>
        <taxon>Dikarya</taxon>
        <taxon>Basidiomycota</taxon>
        <taxon>Agaricomycotina</taxon>
        <taxon>Agaricomycetes</taxon>
        <taxon>Russulales</taxon>
        <taxon>Auriscalpiaceae</taxon>
        <taxon>Artomyces</taxon>
    </lineage>
</organism>
<evidence type="ECO:0000313" key="1">
    <source>
        <dbReference type="EMBL" id="KAI0059034.1"/>
    </source>
</evidence>
<keyword evidence="2" id="KW-1185">Reference proteome</keyword>
<accession>A0ACB8SR20</accession>
<evidence type="ECO:0000313" key="2">
    <source>
        <dbReference type="Proteomes" id="UP000814140"/>
    </source>
</evidence>
<reference evidence="1" key="1">
    <citation type="submission" date="2021-03" db="EMBL/GenBank/DDBJ databases">
        <authorList>
            <consortium name="DOE Joint Genome Institute"/>
            <person name="Ahrendt S."/>
            <person name="Looney B.P."/>
            <person name="Miyauchi S."/>
            <person name="Morin E."/>
            <person name="Drula E."/>
            <person name="Courty P.E."/>
            <person name="Chicoki N."/>
            <person name="Fauchery L."/>
            <person name="Kohler A."/>
            <person name="Kuo A."/>
            <person name="Labutti K."/>
            <person name="Pangilinan J."/>
            <person name="Lipzen A."/>
            <person name="Riley R."/>
            <person name="Andreopoulos W."/>
            <person name="He G."/>
            <person name="Johnson J."/>
            <person name="Barry K.W."/>
            <person name="Grigoriev I.V."/>
            <person name="Nagy L."/>
            <person name="Hibbett D."/>
            <person name="Henrissat B."/>
            <person name="Matheny P.B."/>
            <person name="Labbe J."/>
            <person name="Martin F."/>
        </authorList>
    </citation>
    <scope>NUCLEOTIDE SEQUENCE</scope>
    <source>
        <strain evidence="1">HHB10654</strain>
    </source>
</reference>
<proteinExistence type="predicted"/>
<dbReference type="Proteomes" id="UP000814140">
    <property type="component" value="Unassembled WGS sequence"/>
</dbReference>
<sequence>MFWRSLSILAIVPLGLATPLAPRWEDVRVKHSWKTVPQNWECEGSAPEGTTIDLRIALKPHREEALVEALYEVSDPAHPKYGAHLSKAEVAALVAPHPDTHELVHSWLAHHGIPSSSVSTTHGGDWLTVSNVPVSQADALLGASYQVYRHAETDDTLLRTVGYSLPAALHDHVAVVAPTTYFGGPRALRKTLHPSPNAKLLPDGDALIRAEIAALEAIHGPGSAASVPSSCKSTVTPACLRALYNTTSYTPAATSKNVLGIAGYLEQYASHSDLTTFLNKFRSDAKSAAFTVTTVNGGLDDQSNPGDEANLDIQYAESISYPTPNIYYSTGGSPPFIADENTPTNTNEPYLDWLDFLFEQSTIPQTISTSYGDDEQSVPADYAQSVCSLFAKLGAQGVTVLFSSGDSGVGDGCTSNDGSNKSMFMPSFPATCPYVTSVGGTTGVNPEKAASLSSGGFSNYFARPSYQDSAVSSFLTSIGTEYSGLYNASGRGFPDIAAQAENFQVVISGSVTSVDGTSCASPTAAAVISLLNDYLLSQGKPTLGFLNPLLYSTGAAGLNDITSGSNPGCNTKGFTAVKGWDPVTGLGTPDFGKLQAIVG</sequence>
<dbReference type="EMBL" id="MU277229">
    <property type="protein sequence ID" value="KAI0059034.1"/>
    <property type="molecule type" value="Genomic_DNA"/>
</dbReference>
<comment type="caution">
    <text evidence="1">The sequence shown here is derived from an EMBL/GenBank/DDBJ whole genome shotgun (WGS) entry which is preliminary data.</text>
</comment>
<gene>
    <name evidence="1" type="ORF">BV25DRAFT_1829337</name>
</gene>